<organism evidence="2 3">
    <name type="scientific">Candidatus Pseudobacter hemicellulosilyticus</name>
    <dbReference type="NCBI Taxonomy" id="3121375"/>
    <lineage>
        <taxon>Bacteria</taxon>
        <taxon>Pseudomonadati</taxon>
        <taxon>Bacteroidota</taxon>
        <taxon>Chitinophagia</taxon>
        <taxon>Chitinophagales</taxon>
        <taxon>Chitinophagaceae</taxon>
        <taxon>Pseudobacter</taxon>
    </lineage>
</organism>
<reference evidence="2" key="1">
    <citation type="submission" date="2023-03" db="EMBL/GenBank/DDBJ databases">
        <title>Andean soil-derived lignocellulolytic bacterial consortium as a source of novel taxa and putative plastic-active enzymes.</title>
        <authorList>
            <person name="Diaz-Garcia L."/>
            <person name="Chuvochina M."/>
            <person name="Feuerriegel G."/>
            <person name="Bunk B."/>
            <person name="Sproer C."/>
            <person name="Streit W.R."/>
            <person name="Rodriguez L.M."/>
            <person name="Overmann J."/>
            <person name="Jimenez D.J."/>
        </authorList>
    </citation>
    <scope>NUCLEOTIDE SEQUENCE</scope>
    <source>
        <strain evidence="2">MAG 7</strain>
    </source>
</reference>
<dbReference type="EMBL" id="CP119311">
    <property type="protein sequence ID" value="WEK33742.1"/>
    <property type="molecule type" value="Genomic_DNA"/>
</dbReference>
<name>A0AAJ6BF03_9BACT</name>
<protein>
    <recommendedName>
        <fullName evidence="4">DUF1640 domain-containing protein</fullName>
    </recommendedName>
</protein>
<gene>
    <name evidence="2" type="ORF">P0Y53_14720</name>
</gene>
<evidence type="ECO:0000313" key="2">
    <source>
        <dbReference type="EMBL" id="WEK33742.1"/>
    </source>
</evidence>
<evidence type="ECO:0000313" key="3">
    <source>
        <dbReference type="Proteomes" id="UP001220610"/>
    </source>
</evidence>
<accession>A0AAJ6BF03</accession>
<feature type="transmembrane region" description="Helical" evidence="1">
    <location>
        <begin position="106"/>
        <end position="124"/>
    </location>
</feature>
<dbReference type="Proteomes" id="UP001220610">
    <property type="component" value="Chromosome"/>
</dbReference>
<keyword evidence="1" id="KW-0472">Membrane</keyword>
<keyword evidence="1" id="KW-0812">Transmembrane</keyword>
<sequence>MTFLENVSWFDLLRNKLGQQEATAIVHMVNSKVRQAYEGARQEFAANEQFNQLKGEFIQVKGEVIQVKGEVNSLRLEFNDFRQEMRVFKADMMKFKEVLHKDMHAVAIRQWIAIVGAVLAIIYIRG</sequence>
<proteinExistence type="predicted"/>
<dbReference type="AlphaFoldDB" id="A0AAJ6BF03"/>
<evidence type="ECO:0000256" key="1">
    <source>
        <dbReference type="SAM" id="Phobius"/>
    </source>
</evidence>
<evidence type="ECO:0008006" key="4">
    <source>
        <dbReference type="Google" id="ProtNLM"/>
    </source>
</evidence>
<keyword evidence="1" id="KW-1133">Transmembrane helix</keyword>